<accession>A0ABY9WJ81</accession>
<protein>
    <submittedName>
        <fullName evidence="2">TetR family transcriptional regulator</fullName>
    </submittedName>
</protein>
<feature type="coiled-coil region" evidence="1">
    <location>
        <begin position="401"/>
        <end position="435"/>
    </location>
</feature>
<keyword evidence="1" id="KW-0175">Coiled coil</keyword>
<evidence type="ECO:0000256" key="1">
    <source>
        <dbReference type="SAM" id="Coils"/>
    </source>
</evidence>
<dbReference type="Gene3D" id="1.25.40.10">
    <property type="entry name" value="Tetratricopeptide repeat domain"/>
    <property type="match status" value="1"/>
</dbReference>
<sequence length="605" mass="67147">MPPVRSLPARPPSSLARRLGFLALSLFALLAVTGCSAFSRAVKEGDQFTTNRKWEQAEAAYLRALAVEPGDSEVKVKLRNMRKQWGAEVFQAAQAKHAEGDLASATPLLVRVLELDSENDPARELLGQTLDARVEVALKALKEERLQEARAELDAVLAVNAEHDAARKGVVAVQTAWARRWFSTAQRLEEEGKLGNALLAYVRADQERVGVTAARERAEEVRRKLRDEIAFLVVTGPAEDKASAPDVVQRLSPGRLSALLPQEVPIRVITADAPKDHPGVRLGLAVERVMPVKSVEQGQKLQRYLVTNKAVPSPRRLELEAALLEQERKLEDVERKLSGVLRDYLRKQDELSQAREVAARCRERERTVCAKGLSECIRAFERAKPGDVPNECNPARCNPQCEQEEGALAQRANAAKELERRLEAAQEGAELQRREVQRGRDAYYREPLTVEEPVYADYPYDVELHRLSITTSVTERLIDLAKDAAGASPRTEDYAAVAEDSSNKAYDKVGVLADPVQLRTEAELRVEAGDKAMASIAERVKERFDIYRQGKVEDARRGMVRPSAEDVVETAVRALLLTADEPPQDILQPLAKARGLENPEAIFGR</sequence>
<gene>
    <name evidence="2" type="ORF">F0U60_06675</name>
</gene>
<dbReference type="SUPFAM" id="SSF48452">
    <property type="entry name" value="TPR-like"/>
    <property type="match status" value="1"/>
</dbReference>
<organism evidence="2 3">
    <name type="scientific">Archangium minus</name>
    <dbReference type="NCBI Taxonomy" id="83450"/>
    <lineage>
        <taxon>Bacteria</taxon>
        <taxon>Pseudomonadati</taxon>
        <taxon>Myxococcota</taxon>
        <taxon>Myxococcia</taxon>
        <taxon>Myxococcales</taxon>
        <taxon>Cystobacterineae</taxon>
        <taxon>Archangiaceae</taxon>
        <taxon>Archangium</taxon>
    </lineage>
</organism>
<dbReference type="InterPro" id="IPR011990">
    <property type="entry name" value="TPR-like_helical_dom_sf"/>
</dbReference>
<feature type="coiled-coil region" evidence="1">
    <location>
        <begin position="316"/>
        <end position="343"/>
    </location>
</feature>
<evidence type="ECO:0000313" key="3">
    <source>
        <dbReference type="Proteomes" id="UP001611383"/>
    </source>
</evidence>
<dbReference type="RefSeq" id="WP_395815550.1">
    <property type="nucleotide sequence ID" value="NZ_CP043494.1"/>
</dbReference>
<dbReference type="NCBIfam" id="NF040658">
    <property type="entry name" value="Myxo_OME_TraC"/>
    <property type="match status" value="1"/>
</dbReference>
<dbReference type="PROSITE" id="PS51257">
    <property type="entry name" value="PROKAR_LIPOPROTEIN"/>
    <property type="match status" value="1"/>
</dbReference>
<evidence type="ECO:0000313" key="2">
    <source>
        <dbReference type="EMBL" id="WNG43814.1"/>
    </source>
</evidence>
<reference evidence="2 3" key="1">
    <citation type="submission" date="2019-08" db="EMBL/GenBank/DDBJ databases">
        <title>Archangium and Cystobacter genomes.</title>
        <authorList>
            <person name="Chen I.-C.K."/>
            <person name="Wielgoss S."/>
        </authorList>
    </citation>
    <scope>NUCLEOTIDE SEQUENCE [LARGE SCALE GENOMIC DNA]</scope>
    <source>
        <strain evidence="2 3">Cbm 6</strain>
    </source>
</reference>
<dbReference type="EMBL" id="CP043494">
    <property type="protein sequence ID" value="WNG43814.1"/>
    <property type="molecule type" value="Genomic_DNA"/>
</dbReference>
<proteinExistence type="predicted"/>
<name>A0ABY9WJ81_9BACT</name>
<keyword evidence="3" id="KW-1185">Reference proteome</keyword>
<dbReference type="Proteomes" id="UP001611383">
    <property type="component" value="Chromosome"/>
</dbReference>